<accession>A0A5B7CZH5</accession>
<keyword evidence="2" id="KW-1185">Reference proteome</keyword>
<protein>
    <submittedName>
        <fullName evidence="1">Uncharacterized protein</fullName>
    </submittedName>
</protein>
<organism evidence="1 2">
    <name type="scientific">Portunus trituberculatus</name>
    <name type="common">Swimming crab</name>
    <name type="synonym">Neptunus trituberculatus</name>
    <dbReference type="NCBI Taxonomy" id="210409"/>
    <lineage>
        <taxon>Eukaryota</taxon>
        <taxon>Metazoa</taxon>
        <taxon>Ecdysozoa</taxon>
        <taxon>Arthropoda</taxon>
        <taxon>Crustacea</taxon>
        <taxon>Multicrustacea</taxon>
        <taxon>Malacostraca</taxon>
        <taxon>Eumalacostraca</taxon>
        <taxon>Eucarida</taxon>
        <taxon>Decapoda</taxon>
        <taxon>Pleocyemata</taxon>
        <taxon>Brachyura</taxon>
        <taxon>Eubrachyura</taxon>
        <taxon>Portunoidea</taxon>
        <taxon>Portunidae</taxon>
        <taxon>Portuninae</taxon>
        <taxon>Portunus</taxon>
    </lineage>
</organism>
<dbReference type="AlphaFoldDB" id="A0A5B7CZH5"/>
<name>A0A5B7CZH5_PORTR</name>
<gene>
    <name evidence="1" type="ORF">E2C01_007075</name>
</gene>
<evidence type="ECO:0000313" key="2">
    <source>
        <dbReference type="Proteomes" id="UP000324222"/>
    </source>
</evidence>
<dbReference type="Proteomes" id="UP000324222">
    <property type="component" value="Unassembled WGS sequence"/>
</dbReference>
<evidence type="ECO:0000313" key="1">
    <source>
        <dbReference type="EMBL" id="MPC14311.1"/>
    </source>
</evidence>
<proteinExistence type="predicted"/>
<reference evidence="1 2" key="1">
    <citation type="submission" date="2019-05" db="EMBL/GenBank/DDBJ databases">
        <title>Another draft genome of Portunus trituberculatus and its Hox gene families provides insights of decapod evolution.</title>
        <authorList>
            <person name="Jeong J.-H."/>
            <person name="Song I."/>
            <person name="Kim S."/>
            <person name="Choi T."/>
            <person name="Kim D."/>
            <person name="Ryu S."/>
            <person name="Kim W."/>
        </authorList>
    </citation>
    <scope>NUCLEOTIDE SEQUENCE [LARGE SCALE GENOMIC DNA]</scope>
    <source>
        <tissue evidence="1">Muscle</tissue>
    </source>
</reference>
<dbReference type="EMBL" id="VSRR010000343">
    <property type="protein sequence ID" value="MPC14311.1"/>
    <property type="molecule type" value="Genomic_DNA"/>
</dbReference>
<sequence>MLFSSHQPRNEVDDTGASFVLLVFLRPSGAYNPPGTVDGSTISSSPCYHIKIQCLLTSCNKPFHYPDEIN</sequence>
<comment type="caution">
    <text evidence="1">The sequence shown here is derived from an EMBL/GenBank/DDBJ whole genome shotgun (WGS) entry which is preliminary data.</text>
</comment>